<dbReference type="EMBL" id="CP042909">
    <property type="protein sequence ID" value="QJA06482.1"/>
    <property type="molecule type" value="Genomic_DNA"/>
</dbReference>
<proteinExistence type="predicted"/>
<gene>
    <name evidence="2" type="ORF">FVE67_06570</name>
</gene>
<feature type="domain" description="DUF5714" evidence="1">
    <location>
        <begin position="1"/>
        <end position="59"/>
    </location>
</feature>
<evidence type="ECO:0000313" key="2">
    <source>
        <dbReference type="EMBL" id="QJA06482.1"/>
    </source>
</evidence>
<organism evidence="2 3">
    <name type="scientific">Thermosulfurimonas marina</name>
    <dbReference type="NCBI Taxonomy" id="2047767"/>
    <lineage>
        <taxon>Bacteria</taxon>
        <taxon>Pseudomonadati</taxon>
        <taxon>Thermodesulfobacteriota</taxon>
        <taxon>Thermodesulfobacteria</taxon>
        <taxon>Thermodesulfobacteriales</taxon>
        <taxon>Thermodesulfobacteriaceae</taxon>
        <taxon>Thermosulfurimonas</taxon>
    </lineage>
</organism>
<name>A0A6H1WTG5_9BACT</name>
<accession>A0A6H1WTG5</accession>
<dbReference type="AlphaFoldDB" id="A0A6H1WTG5"/>
<dbReference type="Proteomes" id="UP000501253">
    <property type="component" value="Chromosome"/>
</dbReference>
<protein>
    <recommendedName>
        <fullName evidence="1">DUF5714 domain-containing protein</fullName>
    </recommendedName>
</protein>
<sequence length="78" mass="9110">MAEITGPGCCKAYLWKALDLAVDFLRRSFPQYPLRVGPVTCLWFERHPHGCRKSKCPYWPGTNPLKEVSHETRNHHHH</sequence>
<keyword evidence="3" id="KW-1185">Reference proteome</keyword>
<dbReference type="KEGG" id="tmai:FVE67_06570"/>
<evidence type="ECO:0000259" key="1">
    <source>
        <dbReference type="Pfam" id="PF18978"/>
    </source>
</evidence>
<dbReference type="Pfam" id="PF18978">
    <property type="entry name" value="DUF5714"/>
    <property type="match status" value="1"/>
</dbReference>
<dbReference type="InterPro" id="IPR043768">
    <property type="entry name" value="DUF5714"/>
</dbReference>
<reference evidence="2 3" key="1">
    <citation type="submission" date="2019-08" db="EMBL/GenBank/DDBJ databases">
        <title>Complete genome sequence of Thermosulfurimonas marina SU872T, an anaerobic thermophilic chemolithoautotrophic bacterium isolated from a shallow marine hydrothermal vent.</title>
        <authorList>
            <person name="Allioux M."/>
            <person name="Jebbar M."/>
            <person name="Slobodkina G."/>
            <person name="Slobodkin A."/>
            <person name="Moalic Y."/>
            <person name="Frolova A."/>
            <person name="Shao Z."/>
            <person name="Alain K."/>
        </authorList>
    </citation>
    <scope>NUCLEOTIDE SEQUENCE [LARGE SCALE GENOMIC DNA]</scope>
    <source>
        <strain evidence="2 3">SU872</strain>
    </source>
</reference>
<evidence type="ECO:0000313" key="3">
    <source>
        <dbReference type="Proteomes" id="UP000501253"/>
    </source>
</evidence>